<dbReference type="OrthoDB" id="9801841at2"/>
<dbReference type="Gene3D" id="3.60.40.10">
    <property type="entry name" value="PPM-type phosphatase domain"/>
    <property type="match status" value="1"/>
</dbReference>
<dbReference type="InterPro" id="IPR017748">
    <property type="entry name" value="TagF"/>
</dbReference>
<feature type="region of interest" description="Disordered" evidence="1">
    <location>
        <begin position="205"/>
        <end position="232"/>
    </location>
</feature>
<reference evidence="3 4" key="1">
    <citation type="submission" date="2019-01" db="EMBL/GenBank/DDBJ databases">
        <title>The draft genome of Rhizobium sp. 24NR.</title>
        <authorList>
            <person name="Liu L."/>
            <person name="Liang L."/>
            <person name="Shi S."/>
            <person name="Xu L."/>
            <person name="Wang X."/>
            <person name="Li L."/>
            <person name="Zhang X."/>
        </authorList>
    </citation>
    <scope>NUCLEOTIDE SEQUENCE [LARGE SCALE GENOMIC DNA]</scope>
    <source>
        <strain evidence="3 4">24NR</strain>
    </source>
</reference>
<dbReference type="Proteomes" id="UP000287687">
    <property type="component" value="Unassembled WGS sequence"/>
</dbReference>
<name>A0A3S3T3X5_9HYPH</name>
<evidence type="ECO:0000259" key="2">
    <source>
        <dbReference type="PROSITE" id="PS51746"/>
    </source>
</evidence>
<dbReference type="InterPro" id="IPR038225">
    <property type="entry name" value="TagF_sf"/>
</dbReference>
<dbReference type="Gene3D" id="3.40.1730.10">
    <property type="entry name" value="pa0076 domain"/>
    <property type="match status" value="1"/>
</dbReference>
<feature type="domain" description="PPM-type phosphatase" evidence="2">
    <location>
        <begin position="243"/>
        <end position="457"/>
    </location>
</feature>
<protein>
    <submittedName>
        <fullName evidence="3">Type VI secretion system-associated protein TagF</fullName>
    </submittedName>
</protein>
<dbReference type="RefSeq" id="WP_128441383.1">
    <property type="nucleotide sequence ID" value="NZ_SBIP01000001.1"/>
</dbReference>
<proteinExistence type="predicted"/>
<dbReference type="EMBL" id="SBIP01000001">
    <property type="protein sequence ID" value="RWX81504.1"/>
    <property type="molecule type" value="Genomic_DNA"/>
</dbReference>
<evidence type="ECO:0000313" key="3">
    <source>
        <dbReference type="EMBL" id="RWX81504.1"/>
    </source>
</evidence>
<keyword evidence="4" id="KW-1185">Reference proteome</keyword>
<organism evidence="3 4">
    <name type="scientific">Neorhizobium lilium</name>
    <dbReference type="NCBI Taxonomy" id="2503024"/>
    <lineage>
        <taxon>Bacteria</taxon>
        <taxon>Pseudomonadati</taxon>
        <taxon>Pseudomonadota</taxon>
        <taxon>Alphaproteobacteria</taxon>
        <taxon>Hyphomicrobiales</taxon>
        <taxon>Rhizobiaceae</taxon>
        <taxon>Rhizobium/Agrobacterium group</taxon>
        <taxon>Neorhizobium</taxon>
    </lineage>
</organism>
<dbReference type="AlphaFoldDB" id="A0A3S3T3X5"/>
<dbReference type="Pfam" id="PF09867">
    <property type="entry name" value="TagF_N"/>
    <property type="match status" value="1"/>
</dbReference>
<comment type="caution">
    <text evidence="3">The sequence shown here is derived from an EMBL/GenBank/DDBJ whole genome shotgun (WGS) entry which is preliminary data.</text>
</comment>
<dbReference type="NCBIfam" id="TIGR03373">
    <property type="entry name" value="VI_minor_4"/>
    <property type="match status" value="1"/>
</dbReference>
<dbReference type="InterPro" id="IPR001932">
    <property type="entry name" value="PPM-type_phosphatase-like_dom"/>
</dbReference>
<dbReference type="CDD" id="cd00143">
    <property type="entry name" value="PP2Cc"/>
    <property type="match status" value="1"/>
</dbReference>
<sequence>MAERAALEQNPTDTDRLGFFGKLRTHGDFVSIGMGRSLQTFLDAWLQAGLQAVQRDGGSDWERQFRAMPSWRFVVGRALWGPATIAGIIVPSLDRVGRSFPLVLAAQLHDFAGHPRRIRQDETWFTAAEAIAETCLRKDFDIDNFTSRLSKLRGLRPADLAEDDFGPNSSSVSGSLWWRIDPQDRQVREFRSVGAPLPEHFAKLVHNGSAGPVPEPRPVQSQSQSRPVAPAAPVGASARLTLEHRYAIHPGTRLTVTADAVLIAQNPVLFAVADGVGDGNGAVEASRLAIHTLSKSAVQDTIEALVQEVKGKLGRAHGLLQSAHLSFEREPSSASIVVLCVVQDRFALLWAGDARCYLIRHGMMRCLTRDHIEIGLKRKLSRSIGTKGQLVPEVLSGELEPGDRIFLCSAPLPRVLRERSMAEILLSSTLDEVSNVLIQEGLIANCRDNISVLVIDVTSNEA</sequence>
<dbReference type="SUPFAM" id="SSF81606">
    <property type="entry name" value="PP2C-like"/>
    <property type="match status" value="1"/>
</dbReference>
<accession>A0A3S3T3X5</accession>
<gene>
    <name evidence="3" type="primary">tagF</name>
    <name evidence="3" type="ORF">EPK99_04230</name>
</gene>
<dbReference type="SMART" id="SM00331">
    <property type="entry name" value="PP2C_SIG"/>
    <property type="match status" value="1"/>
</dbReference>
<dbReference type="InterPro" id="IPR036457">
    <property type="entry name" value="PPM-type-like_dom_sf"/>
</dbReference>
<evidence type="ECO:0000256" key="1">
    <source>
        <dbReference type="SAM" id="MobiDB-lite"/>
    </source>
</evidence>
<dbReference type="PROSITE" id="PS51746">
    <property type="entry name" value="PPM_2"/>
    <property type="match status" value="1"/>
</dbReference>
<evidence type="ECO:0000313" key="4">
    <source>
        <dbReference type="Proteomes" id="UP000287687"/>
    </source>
</evidence>
<dbReference type="SMART" id="SM00332">
    <property type="entry name" value="PP2Cc"/>
    <property type="match status" value="1"/>
</dbReference>